<evidence type="ECO:0000256" key="5">
    <source>
        <dbReference type="ARBA" id="ARBA00022630"/>
    </source>
</evidence>
<dbReference type="NCBIfam" id="NF006567">
    <property type="entry name" value="PRK09077.1"/>
    <property type="match status" value="1"/>
</dbReference>
<evidence type="ECO:0000256" key="1">
    <source>
        <dbReference type="ARBA" id="ARBA00001974"/>
    </source>
</evidence>
<comment type="function">
    <text evidence="12">Catalyzes the oxidation of L-aspartate to iminoaspartate.</text>
</comment>
<protein>
    <recommendedName>
        <fullName evidence="4 10">L-aspartate oxidase</fullName>
        <ecNumber evidence="4 10">1.4.3.16</ecNumber>
    </recommendedName>
</protein>
<dbReference type="SUPFAM" id="SSF46977">
    <property type="entry name" value="Succinate dehydrogenase/fumarate reductase flavoprotein C-terminal domain"/>
    <property type="match status" value="1"/>
</dbReference>
<evidence type="ECO:0000256" key="9">
    <source>
        <dbReference type="ARBA" id="ARBA00048305"/>
    </source>
</evidence>
<comment type="catalytic activity">
    <reaction evidence="9">
        <text>L-aspartate + O2 = iminosuccinate + H2O2</text>
        <dbReference type="Rhea" id="RHEA:25876"/>
        <dbReference type="ChEBI" id="CHEBI:15379"/>
        <dbReference type="ChEBI" id="CHEBI:16240"/>
        <dbReference type="ChEBI" id="CHEBI:29991"/>
        <dbReference type="ChEBI" id="CHEBI:77875"/>
        <dbReference type="EC" id="1.4.3.16"/>
    </reaction>
    <physiologicalReaction direction="left-to-right" evidence="9">
        <dbReference type="Rhea" id="RHEA:25877"/>
    </physiologicalReaction>
</comment>
<dbReference type="SUPFAM" id="SSF56425">
    <property type="entry name" value="Succinate dehydrogenase/fumarate reductase flavoprotein, catalytic domain"/>
    <property type="match status" value="1"/>
</dbReference>
<feature type="coiled-coil region" evidence="13">
    <location>
        <begin position="460"/>
        <end position="487"/>
    </location>
</feature>
<dbReference type="EC" id="1.4.3.16" evidence="4 10"/>
<comment type="similarity">
    <text evidence="3 12">Belongs to the FAD-dependent oxidoreductase 2 family. NadB subfamily.</text>
</comment>
<dbReference type="InterPro" id="IPR036188">
    <property type="entry name" value="FAD/NAD-bd_sf"/>
</dbReference>
<dbReference type="PANTHER" id="PTHR42716:SF2">
    <property type="entry name" value="L-ASPARTATE OXIDASE, CHLOROPLASTIC"/>
    <property type="match status" value="1"/>
</dbReference>
<dbReference type="AlphaFoldDB" id="E1YJ77"/>
<sequence>MDIKTDYLIIGSGVAGLTLALKVADYKTVAIVTKKEIMDSNTALAQGGIASVFGALDTFELHIQDTLDSGDGLCNREVVEVVVKNGPERICDLIDLGVQFNLSTKESSHNIPQELDLGREGGHSQKRIVHAQDMTGIEIEKILVEHVKNHKNITLYEDHIAIDLITCSTRMKRGLVTTTHEDYCCGAYVLDRKNNKVKTFSSKTTVLATGGTGKVYLYTSNPDVATGDGIAMAYRAGATLANLEFVQFHPTCLYHPDAKNFLISEAVRGEGGILINSSGVPFMQKYSPLKDLACRDVVARAIDTELKKSGEDSVFLDISHKNSGFVKDRFPNLYKKCLMFGIDMTAEPIPVVPAAHYMCGGVVTDMFGRTDIHNLYAIGETACTGLHGANRLASNSLLEALVYAHAVAEESLKEISSPDFKSFPDSPVWDEVGTTDSDELIMVTQNWDEIRRCMWNYVGIVRSDKRLARAKRRIEIIQNEISEYYWNFKISADLVELRNIATVAELIIKCAMHRKESRGLHYTLEYPDRDDSRWQKDTIIRRQFLN</sequence>
<keyword evidence="13" id="KW-0175">Coiled coil</keyword>
<evidence type="ECO:0000259" key="15">
    <source>
        <dbReference type="Pfam" id="PF02910"/>
    </source>
</evidence>
<evidence type="ECO:0000256" key="7">
    <source>
        <dbReference type="ARBA" id="ARBA00022827"/>
    </source>
</evidence>
<keyword evidence="6 12" id="KW-0662">Pyridine nucleotide biosynthesis</keyword>
<dbReference type="FunFam" id="3.90.700.10:FF:000002">
    <property type="entry name" value="L-aspartate oxidase"/>
    <property type="match status" value="1"/>
</dbReference>
<evidence type="ECO:0000256" key="4">
    <source>
        <dbReference type="ARBA" id="ARBA00012173"/>
    </source>
</evidence>
<dbReference type="Gene3D" id="3.50.50.60">
    <property type="entry name" value="FAD/NAD(P)-binding domain"/>
    <property type="match status" value="1"/>
</dbReference>
<dbReference type="Pfam" id="PF00890">
    <property type="entry name" value="FAD_binding_2"/>
    <property type="match status" value="1"/>
</dbReference>
<dbReference type="EMBL" id="FR695877">
    <property type="protein sequence ID" value="CBX31331.1"/>
    <property type="molecule type" value="Genomic_DNA"/>
</dbReference>
<keyword evidence="7 12" id="KW-0274">FAD</keyword>
<evidence type="ECO:0000256" key="3">
    <source>
        <dbReference type="ARBA" id="ARBA00008562"/>
    </source>
</evidence>
<dbReference type="InterPro" id="IPR005288">
    <property type="entry name" value="NadB"/>
</dbReference>
<evidence type="ECO:0000259" key="14">
    <source>
        <dbReference type="Pfam" id="PF00890"/>
    </source>
</evidence>
<comment type="subcellular location">
    <subcellularLocation>
        <location evidence="12">Cytoplasm</location>
    </subcellularLocation>
</comment>
<evidence type="ECO:0000256" key="2">
    <source>
        <dbReference type="ARBA" id="ARBA00004950"/>
    </source>
</evidence>
<evidence type="ECO:0000256" key="8">
    <source>
        <dbReference type="ARBA" id="ARBA00023002"/>
    </source>
</evidence>
<comment type="cofactor">
    <cofactor evidence="1 12">
        <name>FAD</name>
        <dbReference type="ChEBI" id="CHEBI:57692"/>
    </cofactor>
</comment>
<feature type="domain" description="FAD-dependent oxidoreductase 2 FAD-binding" evidence="14">
    <location>
        <begin position="6"/>
        <end position="397"/>
    </location>
</feature>
<accession>E1YJ77</accession>
<dbReference type="InterPro" id="IPR027477">
    <property type="entry name" value="Succ_DH/fumarate_Rdtase_cat_sf"/>
</dbReference>
<comment type="pathway">
    <text evidence="2 12">Cofactor biosynthesis; NAD(+) biosynthesis; iminoaspartate from L-aspartate (oxidase route): step 1/1.</text>
</comment>
<evidence type="ECO:0000313" key="16">
    <source>
        <dbReference type="EMBL" id="CBX31331.1"/>
    </source>
</evidence>
<dbReference type="InterPro" id="IPR003953">
    <property type="entry name" value="FAD-dep_OxRdtase_2_FAD-bd"/>
</dbReference>
<name>E1YJ77_9BACT</name>
<dbReference type="SUPFAM" id="SSF51905">
    <property type="entry name" value="FAD/NAD(P)-binding domain"/>
    <property type="match status" value="1"/>
</dbReference>
<proteinExistence type="inferred from homology"/>
<dbReference type="InterPro" id="IPR037099">
    <property type="entry name" value="Fum_R/Succ_DH_flav-like_C_sf"/>
</dbReference>
<dbReference type="UniPathway" id="UPA00253">
    <property type="reaction ID" value="UER00326"/>
</dbReference>
<evidence type="ECO:0000256" key="6">
    <source>
        <dbReference type="ARBA" id="ARBA00022642"/>
    </source>
</evidence>
<dbReference type="Gene3D" id="1.20.58.100">
    <property type="entry name" value="Fumarate reductase/succinate dehydrogenase flavoprotein-like, C-terminal domain"/>
    <property type="match status" value="1"/>
</dbReference>
<dbReference type="Gene3D" id="3.90.700.10">
    <property type="entry name" value="Succinate dehydrogenase/fumarate reductase flavoprotein, catalytic domain"/>
    <property type="match status" value="1"/>
</dbReference>
<evidence type="ECO:0000256" key="11">
    <source>
        <dbReference type="PIRSR" id="PIRSR000171-1"/>
    </source>
</evidence>
<dbReference type="InterPro" id="IPR015939">
    <property type="entry name" value="Fum_Rdtase/Succ_DH_flav-like_C"/>
</dbReference>
<evidence type="ECO:0000256" key="13">
    <source>
        <dbReference type="SAM" id="Coils"/>
    </source>
</evidence>
<dbReference type="PRINTS" id="PR00368">
    <property type="entry name" value="FADPNR"/>
</dbReference>
<organism evidence="16">
    <name type="scientific">uncultured Desulfobacterium sp</name>
    <dbReference type="NCBI Taxonomy" id="201089"/>
    <lineage>
        <taxon>Bacteria</taxon>
        <taxon>Pseudomonadati</taxon>
        <taxon>Thermodesulfobacteriota</taxon>
        <taxon>Desulfobacteria</taxon>
        <taxon>Desulfobacterales</taxon>
        <taxon>Desulfobacteriaceae</taxon>
        <taxon>Desulfobacterium</taxon>
        <taxon>environmental samples</taxon>
    </lineage>
</organism>
<evidence type="ECO:0000256" key="10">
    <source>
        <dbReference type="NCBIfam" id="TIGR00551"/>
    </source>
</evidence>
<dbReference type="PANTHER" id="PTHR42716">
    <property type="entry name" value="L-ASPARTATE OXIDASE"/>
    <property type="match status" value="1"/>
</dbReference>
<dbReference type="NCBIfam" id="TIGR00551">
    <property type="entry name" value="nadB"/>
    <property type="match status" value="1"/>
</dbReference>
<keyword evidence="8 12" id="KW-0560">Oxidoreductase</keyword>
<feature type="domain" description="Fumarate reductase/succinate dehydrogenase flavoprotein-like C-terminal" evidence="15">
    <location>
        <begin position="448"/>
        <end position="540"/>
    </location>
</feature>
<feature type="active site" description="Proton acceptor" evidence="11">
    <location>
        <position position="295"/>
    </location>
</feature>
<evidence type="ECO:0000256" key="12">
    <source>
        <dbReference type="RuleBase" id="RU362049"/>
    </source>
</evidence>
<dbReference type="GO" id="GO:0005737">
    <property type="term" value="C:cytoplasm"/>
    <property type="evidence" value="ECO:0007669"/>
    <property type="project" value="UniProtKB-SubCell"/>
</dbReference>
<dbReference type="FunFam" id="1.20.58.100:FF:000002">
    <property type="entry name" value="L-aspartate oxidase"/>
    <property type="match status" value="1"/>
</dbReference>
<dbReference type="Pfam" id="PF02910">
    <property type="entry name" value="Succ_DH_flav_C"/>
    <property type="match status" value="1"/>
</dbReference>
<dbReference type="PIRSF" id="PIRSF000171">
    <property type="entry name" value="SDHA_APRA_LASPO"/>
    <property type="match status" value="1"/>
</dbReference>
<gene>
    <name evidence="16" type="ORF">N47_E48430</name>
</gene>
<keyword evidence="5 12" id="KW-0285">Flavoprotein</keyword>
<reference evidence="16" key="1">
    <citation type="journal article" date="2011" name="Environ. Microbiol.">
        <title>Genomic insights into the metabolic potential of the polycyclic aromatic hydrocarbon degrading sulfate-reducing Deltaproteobacterium N47.</title>
        <authorList>
            <person name="Bergmann F."/>
            <person name="Selesi D."/>
            <person name="Weinmaier T."/>
            <person name="Tischler P."/>
            <person name="Rattei T."/>
            <person name="Meckenstock R.U."/>
        </authorList>
    </citation>
    <scope>NUCLEOTIDE SEQUENCE</scope>
</reference>
<dbReference type="GO" id="GO:0008734">
    <property type="term" value="F:L-aspartate oxidase activity"/>
    <property type="evidence" value="ECO:0007669"/>
    <property type="project" value="UniProtKB-UniRule"/>
</dbReference>
<dbReference type="GO" id="GO:0034628">
    <property type="term" value="P:'de novo' NAD+ biosynthetic process from L-aspartate"/>
    <property type="evidence" value="ECO:0007669"/>
    <property type="project" value="TreeGrafter"/>
</dbReference>